<evidence type="ECO:0000313" key="9">
    <source>
        <dbReference type="Proteomes" id="UP000595446"/>
    </source>
</evidence>
<keyword evidence="2" id="KW-0813">Transport</keyword>
<dbReference type="OrthoDB" id="3215519at2"/>
<dbReference type="GO" id="GO:0051538">
    <property type="term" value="F:3 iron, 4 sulfur cluster binding"/>
    <property type="evidence" value="ECO:0007669"/>
    <property type="project" value="UniProtKB-KW"/>
</dbReference>
<dbReference type="RefSeq" id="WP_071700068.1">
    <property type="nucleotide sequence ID" value="NZ_AP024237.1"/>
</dbReference>
<accession>A0A2G8B4N0</accession>
<dbReference type="Pfam" id="PF13459">
    <property type="entry name" value="Fer4_15"/>
    <property type="match status" value="1"/>
</dbReference>
<organism evidence="8 9">
    <name type="scientific">Mycobacterium heckeshornense</name>
    <dbReference type="NCBI Taxonomy" id="110505"/>
    <lineage>
        <taxon>Bacteria</taxon>
        <taxon>Bacillati</taxon>
        <taxon>Actinomycetota</taxon>
        <taxon>Actinomycetes</taxon>
        <taxon>Mycobacteriales</taxon>
        <taxon>Mycobacteriaceae</taxon>
        <taxon>Mycobacterium</taxon>
    </lineage>
</organism>
<keyword evidence="5" id="KW-0408">Iron</keyword>
<dbReference type="PANTHER" id="PTHR36923:SF3">
    <property type="entry name" value="FERREDOXIN"/>
    <property type="match status" value="1"/>
</dbReference>
<gene>
    <name evidence="8" type="ORF">MHEC_07590</name>
</gene>
<dbReference type="Gene3D" id="3.30.70.20">
    <property type="match status" value="1"/>
</dbReference>
<evidence type="ECO:0000256" key="1">
    <source>
        <dbReference type="ARBA" id="ARBA00001927"/>
    </source>
</evidence>
<sequence>MKVAIDANSCAGHGLCYVYAPNVFTDDEHGYGHVIGDGTVAPEEADAARTAVANCPERAILLRE</sequence>
<reference evidence="8 9" key="1">
    <citation type="submission" date="2020-12" db="EMBL/GenBank/DDBJ databases">
        <title>Complete genome sequence of Mycobacterium heckeshornense JCM 15655T, closely related to a pathogenic non-tuberculous mycobacterial species Mycobacterium xenopi.</title>
        <authorList>
            <person name="Yoshida M."/>
            <person name="Fukano H."/>
            <person name="Asakura T."/>
            <person name="Suzuki M."/>
            <person name="Hoshino Y."/>
        </authorList>
    </citation>
    <scope>NUCLEOTIDE SEQUENCE [LARGE SCALE GENOMIC DNA]</scope>
    <source>
        <strain evidence="8 9">JCM 15655</strain>
    </source>
</reference>
<dbReference type="EMBL" id="AP024237">
    <property type="protein sequence ID" value="BCO34326.1"/>
    <property type="molecule type" value="Genomic_DNA"/>
</dbReference>
<dbReference type="InterPro" id="IPR051269">
    <property type="entry name" value="Fe-S_cluster_ET"/>
</dbReference>
<evidence type="ECO:0000256" key="3">
    <source>
        <dbReference type="ARBA" id="ARBA00022723"/>
    </source>
</evidence>
<evidence type="ECO:0000256" key="2">
    <source>
        <dbReference type="ARBA" id="ARBA00022448"/>
    </source>
</evidence>
<keyword evidence="6" id="KW-0411">Iron-sulfur</keyword>
<evidence type="ECO:0000256" key="7">
    <source>
        <dbReference type="ARBA" id="ARBA00023291"/>
    </source>
</evidence>
<evidence type="ECO:0000256" key="6">
    <source>
        <dbReference type="ARBA" id="ARBA00023014"/>
    </source>
</evidence>
<dbReference type="AlphaFoldDB" id="A0A2G8B4N0"/>
<comment type="cofactor">
    <cofactor evidence="1">
        <name>[3Fe-4S] cluster</name>
        <dbReference type="ChEBI" id="CHEBI:21137"/>
    </cofactor>
</comment>
<dbReference type="GO" id="GO:0046872">
    <property type="term" value="F:metal ion binding"/>
    <property type="evidence" value="ECO:0007669"/>
    <property type="project" value="UniProtKB-KW"/>
</dbReference>
<proteinExistence type="predicted"/>
<keyword evidence="7" id="KW-0003">3Fe-4S</keyword>
<dbReference type="Proteomes" id="UP000595446">
    <property type="component" value="Chromosome"/>
</dbReference>
<protein>
    <submittedName>
        <fullName evidence="8">Ferredoxin</fullName>
    </submittedName>
</protein>
<evidence type="ECO:0000256" key="5">
    <source>
        <dbReference type="ARBA" id="ARBA00023004"/>
    </source>
</evidence>
<keyword evidence="4" id="KW-0249">Electron transport</keyword>
<name>A0A2G8B4N0_9MYCO</name>
<dbReference type="PANTHER" id="PTHR36923">
    <property type="entry name" value="FERREDOXIN"/>
    <property type="match status" value="1"/>
</dbReference>
<dbReference type="SUPFAM" id="SSF54862">
    <property type="entry name" value="4Fe-4S ferredoxins"/>
    <property type="match status" value="1"/>
</dbReference>
<keyword evidence="3" id="KW-0479">Metal-binding</keyword>
<evidence type="ECO:0000256" key="4">
    <source>
        <dbReference type="ARBA" id="ARBA00022982"/>
    </source>
</evidence>
<keyword evidence="9" id="KW-1185">Reference proteome</keyword>
<evidence type="ECO:0000313" key="8">
    <source>
        <dbReference type="EMBL" id="BCO34326.1"/>
    </source>
</evidence>